<evidence type="ECO:0000313" key="1">
    <source>
        <dbReference type="EMBL" id="GIE25125.1"/>
    </source>
</evidence>
<dbReference type="Proteomes" id="UP000603200">
    <property type="component" value="Unassembled WGS sequence"/>
</dbReference>
<comment type="caution">
    <text evidence="1">The sequence shown here is derived from an EMBL/GenBank/DDBJ whole genome shotgun (WGS) entry which is preliminary data.</text>
</comment>
<proteinExistence type="predicted"/>
<dbReference type="EMBL" id="BOMN01000115">
    <property type="protein sequence ID" value="GIE25125.1"/>
    <property type="molecule type" value="Genomic_DNA"/>
</dbReference>
<gene>
    <name evidence="1" type="ORF">Ahu01nite_082270</name>
</gene>
<protein>
    <submittedName>
        <fullName evidence="1">Uncharacterized protein</fullName>
    </submittedName>
</protein>
<organism evidence="1 2">
    <name type="scientific">Winogradskya humida</name>
    <dbReference type="NCBI Taxonomy" id="113566"/>
    <lineage>
        <taxon>Bacteria</taxon>
        <taxon>Bacillati</taxon>
        <taxon>Actinomycetota</taxon>
        <taxon>Actinomycetes</taxon>
        <taxon>Micromonosporales</taxon>
        <taxon>Micromonosporaceae</taxon>
        <taxon>Winogradskya</taxon>
    </lineage>
</organism>
<name>A0ABQ4A2P7_9ACTN</name>
<sequence>MLEPVVDSRAISRLAEALIKRAGVESERDLFRVLARAYFRDRERALGGADVPFTTLMLEAARMISDHLIEVALRPGGPGFRGLDLGGAGLDGAGLGGAGRLLSGDVRVHSIIVEVLTGAGRWAPGRALRLADAIAGPALWGGAFQGGALWLDGAA</sequence>
<accession>A0ABQ4A2P7</accession>
<evidence type="ECO:0000313" key="2">
    <source>
        <dbReference type="Proteomes" id="UP000603200"/>
    </source>
</evidence>
<keyword evidence="2" id="KW-1185">Reference proteome</keyword>
<reference evidence="1 2" key="1">
    <citation type="submission" date="2021-01" db="EMBL/GenBank/DDBJ databases">
        <title>Whole genome shotgun sequence of Actinoplanes humidus NBRC 14915.</title>
        <authorList>
            <person name="Komaki H."/>
            <person name="Tamura T."/>
        </authorList>
    </citation>
    <scope>NUCLEOTIDE SEQUENCE [LARGE SCALE GENOMIC DNA]</scope>
    <source>
        <strain evidence="1 2">NBRC 14915</strain>
    </source>
</reference>